<evidence type="ECO:0000313" key="1">
    <source>
        <dbReference type="EMBL" id="CAI9294568.1"/>
    </source>
</evidence>
<dbReference type="Proteomes" id="UP001177003">
    <property type="component" value="Chromosome 7"/>
</dbReference>
<evidence type="ECO:0000313" key="2">
    <source>
        <dbReference type="Proteomes" id="UP001177003"/>
    </source>
</evidence>
<gene>
    <name evidence="1" type="ORF">LSALG_LOCUS33545</name>
</gene>
<protein>
    <submittedName>
        <fullName evidence="1">Uncharacterized protein</fullName>
    </submittedName>
</protein>
<dbReference type="AlphaFoldDB" id="A0AA36EFK2"/>
<reference evidence="1" key="1">
    <citation type="submission" date="2023-04" db="EMBL/GenBank/DDBJ databases">
        <authorList>
            <person name="Vijverberg K."/>
            <person name="Xiong W."/>
            <person name="Schranz E."/>
        </authorList>
    </citation>
    <scope>NUCLEOTIDE SEQUENCE</scope>
</reference>
<sequence>MGRLIIELVIHMHLDTILSMECILINRLGDGSLESPLIVVMVSEIRYSRVGKNEIADSLSTKPCNHPYSHDRYDVCLLELEHPIESCSLWAYGLLGARCRDYGIKV</sequence>
<organism evidence="1 2">
    <name type="scientific">Lactuca saligna</name>
    <name type="common">Willowleaf lettuce</name>
    <dbReference type="NCBI Taxonomy" id="75948"/>
    <lineage>
        <taxon>Eukaryota</taxon>
        <taxon>Viridiplantae</taxon>
        <taxon>Streptophyta</taxon>
        <taxon>Embryophyta</taxon>
        <taxon>Tracheophyta</taxon>
        <taxon>Spermatophyta</taxon>
        <taxon>Magnoliopsida</taxon>
        <taxon>eudicotyledons</taxon>
        <taxon>Gunneridae</taxon>
        <taxon>Pentapetalae</taxon>
        <taxon>asterids</taxon>
        <taxon>campanulids</taxon>
        <taxon>Asterales</taxon>
        <taxon>Asteraceae</taxon>
        <taxon>Cichorioideae</taxon>
        <taxon>Cichorieae</taxon>
        <taxon>Lactucinae</taxon>
        <taxon>Lactuca</taxon>
    </lineage>
</organism>
<dbReference type="EMBL" id="OX465083">
    <property type="protein sequence ID" value="CAI9294568.1"/>
    <property type="molecule type" value="Genomic_DNA"/>
</dbReference>
<keyword evidence="2" id="KW-1185">Reference proteome</keyword>
<proteinExistence type="predicted"/>
<name>A0AA36EFK2_LACSI</name>
<accession>A0AA36EFK2</accession>